<reference evidence="1" key="1">
    <citation type="submission" date="2021-02" db="EMBL/GenBank/DDBJ databases">
        <authorList>
            <consortium name="DOE Joint Genome Institute"/>
            <person name="Ahrendt S."/>
            <person name="Looney B.P."/>
            <person name="Miyauchi S."/>
            <person name="Morin E."/>
            <person name="Drula E."/>
            <person name="Courty P.E."/>
            <person name="Chicoki N."/>
            <person name="Fauchery L."/>
            <person name="Kohler A."/>
            <person name="Kuo A."/>
            <person name="Labutti K."/>
            <person name="Pangilinan J."/>
            <person name="Lipzen A."/>
            <person name="Riley R."/>
            <person name="Andreopoulos W."/>
            <person name="He G."/>
            <person name="Johnson J."/>
            <person name="Barry K.W."/>
            <person name="Grigoriev I.V."/>
            <person name="Nagy L."/>
            <person name="Hibbett D."/>
            <person name="Henrissat B."/>
            <person name="Matheny P.B."/>
            <person name="Labbe J."/>
            <person name="Martin F."/>
        </authorList>
    </citation>
    <scope>NUCLEOTIDE SEQUENCE</scope>
    <source>
        <strain evidence="1">FP105234-sp</strain>
    </source>
</reference>
<comment type="caution">
    <text evidence="1">The sequence shown here is derived from an EMBL/GenBank/DDBJ whole genome shotgun (WGS) entry which is preliminary data.</text>
</comment>
<evidence type="ECO:0000313" key="2">
    <source>
        <dbReference type="Proteomes" id="UP000814033"/>
    </source>
</evidence>
<reference evidence="1" key="2">
    <citation type="journal article" date="2022" name="New Phytol.">
        <title>Evolutionary transition to the ectomycorrhizal habit in the genomes of a hyperdiverse lineage of mushroom-forming fungi.</title>
        <authorList>
            <person name="Looney B."/>
            <person name="Miyauchi S."/>
            <person name="Morin E."/>
            <person name="Drula E."/>
            <person name="Courty P.E."/>
            <person name="Kohler A."/>
            <person name="Kuo A."/>
            <person name="LaButti K."/>
            <person name="Pangilinan J."/>
            <person name="Lipzen A."/>
            <person name="Riley R."/>
            <person name="Andreopoulos W."/>
            <person name="He G."/>
            <person name="Johnson J."/>
            <person name="Nolan M."/>
            <person name="Tritt A."/>
            <person name="Barry K.W."/>
            <person name="Grigoriev I.V."/>
            <person name="Nagy L.G."/>
            <person name="Hibbett D."/>
            <person name="Henrissat B."/>
            <person name="Matheny P.B."/>
            <person name="Labbe J."/>
            <person name="Martin F.M."/>
        </authorList>
    </citation>
    <scope>NUCLEOTIDE SEQUENCE</scope>
    <source>
        <strain evidence="1">FP105234-sp</strain>
    </source>
</reference>
<dbReference type="EMBL" id="MU276208">
    <property type="protein sequence ID" value="KAI0040300.1"/>
    <property type="molecule type" value="Genomic_DNA"/>
</dbReference>
<accession>A0ACB8R859</accession>
<name>A0ACB8R859_9AGAM</name>
<organism evidence="1 2">
    <name type="scientific">Auriscalpium vulgare</name>
    <dbReference type="NCBI Taxonomy" id="40419"/>
    <lineage>
        <taxon>Eukaryota</taxon>
        <taxon>Fungi</taxon>
        <taxon>Dikarya</taxon>
        <taxon>Basidiomycota</taxon>
        <taxon>Agaricomycotina</taxon>
        <taxon>Agaricomycetes</taxon>
        <taxon>Russulales</taxon>
        <taxon>Auriscalpiaceae</taxon>
        <taxon>Auriscalpium</taxon>
    </lineage>
</organism>
<dbReference type="Proteomes" id="UP000814033">
    <property type="component" value="Unassembled WGS sequence"/>
</dbReference>
<keyword evidence="2" id="KW-1185">Reference proteome</keyword>
<evidence type="ECO:0000313" key="1">
    <source>
        <dbReference type="EMBL" id="KAI0040300.1"/>
    </source>
</evidence>
<proteinExistence type="predicted"/>
<gene>
    <name evidence="1" type="ORF">FA95DRAFT_1611894</name>
</gene>
<protein>
    <submittedName>
        <fullName evidence="1">Uncharacterized protein</fullName>
    </submittedName>
</protein>
<sequence length="390" mass="43270">MNLQLEQVLERAREAVISRKPVLQKPLTPAVGACILITIDPAVTVARLRDPLAFAQAASLSKRTFLGYVTQTLDLPDPMRPYHKCACRFISHGLPQADPSRGIDETMCVPVGQSPHPAGRPGISPSPPLPWDDLYHYTYLAVLLRLESQAGDYRKSSILSHAQRWKIMLYSEADEEREEQVMEAHRIANQHPGAQSPGSSPMTQPQVESSERVNPGTDGQDSDAEPTDSEPEPNTINHFGDVMDIMGKSLMGEDDPDDWRIPIATFSTEVSAASEFSDAALLTEYLNAINKIRRESEQRRRTSDKRERLGKEECGRDPISDATHAEPAGSSRNKRKREDGAEVSESEPPNKRSNLRPIRPEEMKRLPTPTAPLTETRLGNADTESVKAEP</sequence>